<dbReference type="OrthoDB" id="6121347at2"/>
<name>A0A0R0B7B0_9GAMM</name>
<evidence type="ECO:0008006" key="3">
    <source>
        <dbReference type="Google" id="ProtNLM"/>
    </source>
</evidence>
<gene>
    <name evidence="1" type="ORF">ARC23_14625</name>
</gene>
<dbReference type="Proteomes" id="UP000051757">
    <property type="component" value="Unassembled WGS sequence"/>
</dbReference>
<protein>
    <recommendedName>
        <fullName evidence="3">Excisionase</fullName>
    </recommendedName>
</protein>
<keyword evidence="2" id="KW-1185">Reference proteome</keyword>
<accession>A0A0R0B7B0</accession>
<sequence length="66" mass="7556">MQLMTPERWLARYFEEGSRPSMQVLQRLLREGKLPGRKVGGTWFIDEHEWLAGGDDLVARVLGEAA</sequence>
<dbReference type="RefSeq" id="WP_049441206.1">
    <property type="nucleotide sequence ID" value="NZ_CP090423.1"/>
</dbReference>
<dbReference type="EMBL" id="LLXV01000047">
    <property type="protein sequence ID" value="KRG49316.1"/>
    <property type="molecule type" value="Genomic_DNA"/>
</dbReference>
<reference evidence="1 2" key="1">
    <citation type="journal article" date="2016" name="Front. Microbiol.">
        <title>Genome Sequence of Type Strains of Genus Stenotrophomonas.</title>
        <authorList>
            <person name="Patil P.P."/>
            <person name="Midha S."/>
            <person name="Kumar S."/>
            <person name="Patil P.B."/>
        </authorList>
    </citation>
    <scope>NUCLEOTIDE SEQUENCE [LARGE SCALE GENOMIC DNA]</scope>
    <source>
        <strain evidence="1 2">LMG 978</strain>
    </source>
</reference>
<organism evidence="1 2">
    <name type="scientific">Stenotrophomonas beteli</name>
    <dbReference type="NCBI Taxonomy" id="3384461"/>
    <lineage>
        <taxon>Bacteria</taxon>
        <taxon>Pseudomonadati</taxon>
        <taxon>Pseudomonadota</taxon>
        <taxon>Gammaproteobacteria</taxon>
        <taxon>Lysobacterales</taxon>
        <taxon>Lysobacteraceae</taxon>
        <taxon>Stenotrophomonas</taxon>
        <taxon>Stenotrophomonas maltophilia group</taxon>
    </lineage>
</organism>
<proteinExistence type="predicted"/>
<evidence type="ECO:0000313" key="1">
    <source>
        <dbReference type="EMBL" id="KRG49316.1"/>
    </source>
</evidence>
<evidence type="ECO:0000313" key="2">
    <source>
        <dbReference type="Proteomes" id="UP000051757"/>
    </source>
</evidence>
<comment type="caution">
    <text evidence="1">The sequence shown here is derived from an EMBL/GenBank/DDBJ whole genome shotgun (WGS) entry which is preliminary data.</text>
</comment>
<dbReference type="AlphaFoldDB" id="A0A0R0B7B0"/>